<accession>A0ACB9LHQ2</accession>
<name>A0ACB9LHQ2_9MYRT</name>
<organism evidence="1 2">
    <name type="scientific">Melastoma candidum</name>
    <dbReference type="NCBI Taxonomy" id="119954"/>
    <lineage>
        <taxon>Eukaryota</taxon>
        <taxon>Viridiplantae</taxon>
        <taxon>Streptophyta</taxon>
        <taxon>Embryophyta</taxon>
        <taxon>Tracheophyta</taxon>
        <taxon>Spermatophyta</taxon>
        <taxon>Magnoliopsida</taxon>
        <taxon>eudicotyledons</taxon>
        <taxon>Gunneridae</taxon>
        <taxon>Pentapetalae</taxon>
        <taxon>rosids</taxon>
        <taxon>malvids</taxon>
        <taxon>Myrtales</taxon>
        <taxon>Melastomataceae</taxon>
        <taxon>Melastomatoideae</taxon>
        <taxon>Melastomateae</taxon>
        <taxon>Melastoma</taxon>
    </lineage>
</organism>
<comment type="caution">
    <text evidence="1">The sequence shown here is derived from an EMBL/GenBank/DDBJ whole genome shotgun (WGS) entry which is preliminary data.</text>
</comment>
<evidence type="ECO:0000313" key="1">
    <source>
        <dbReference type="EMBL" id="KAI4310702.1"/>
    </source>
</evidence>
<evidence type="ECO:0000313" key="2">
    <source>
        <dbReference type="Proteomes" id="UP001057402"/>
    </source>
</evidence>
<gene>
    <name evidence="1" type="ORF">MLD38_035657</name>
</gene>
<proteinExistence type="predicted"/>
<protein>
    <submittedName>
        <fullName evidence="1">Uncharacterized protein</fullName>
    </submittedName>
</protein>
<reference evidence="2" key="1">
    <citation type="journal article" date="2023" name="Front. Plant Sci.">
        <title>Chromosomal-level genome assembly of Melastoma candidum provides insights into trichome evolution.</title>
        <authorList>
            <person name="Zhong Y."/>
            <person name="Wu W."/>
            <person name="Sun C."/>
            <person name="Zou P."/>
            <person name="Liu Y."/>
            <person name="Dai S."/>
            <person name="Zhou R."/>
        </authorList>
    </citation>
    <scope>NUCLEOTIDE SEQUENCE [LARGE SCALE GENOMIC DNA]</scope>
</reference>
<sequence>MWAARDAITQVAQKLSVVDLSSNELQGTIPVGFFVSTLTFLNLSGNQHIGPIPVQSPVPKNLERFPPSFKPGNGKLVLPTAEYSLPDGGGHGSPPGSKSHGSKGGIAAAIVVASVVAIIMIVCLICHYPGKQCASEIEHAASNVAPAASSLMRPDSHEINLETSGRKSSLDSPLISSSWFAEGYEPPPPPPPPPRQVGLVRHKKDFATELKKIGSLEHPNIVPLCAYYWGPREQETLLLAGYIQGDSLAFYIQGDSMALHRYGKSLRTWLLIYLFFSFAIFELFPNEVIFELFQSVMPDEVVLVIIGG</sequence>
<keyword evidence="2" id="KW-1185">Reference proteome</keyword>
<dbReference type="EMBL" id="CM042890">
    <property type="protein sequence ID" value="KAI4310702.1"/>
    <property type="molecule type" value="Genomic_DNA"/>
</dbReference>
<dbReference type="Proteomes" id="UP001057402">
    <property type="component" value="Chromosome 11"/>
</dbReference>